<reference evidence="4 5" key="1">
    <citation type="journal article" date="2016" name="Genome Biol. Evol.">
        <title>Gene Family Evolution Reflects Adaptation to Soil Environmental Stressors in the Genome of the Collembolan Orchesella cincta.</title>
        <authorList>
            <person name="Faddeeva-Vakhrusheva A."/>
            <person name="Derks M.F."/>
            <person name="Anvar S.Y."/>
            <person name="Agamennone V."/>
            <person name="Suring W."/>
            <person name="Smit S."/>
            <person name="van Straalen N.M."/>
            <person name="Roelofs D."/>
        </authorList>
    </citation>
    <scope>NUCLEOTIDE SEQUENCE [LARGE SCALE GENOMIC DNA]</scope>
    <source>
        <tissue evidence="4">Mixed pool</tissue>
    </source>
</reference>
<dbReference type="InterPro" id="IPR032675">
    <property type="entry name" value="LRR_dom_sf"/>
</dbReference>
<organism evidence="4 5">
    <name type="scientific">Orchesella cincta</name>
    <name type="common">Springtail</name>
    <name type="synonym">Podura cincta</name>
    <dbReference type="NCBI Taxonomy" id="48709"/>
    <lineage>
        <taxon>Eukaryota</taxon>
        <taxon>Metazoa</taxon>
        <taxon>Ecdysozoa</taxon>
        <taxon>Arthropoda</taxon>
        <taxon>Hexapoda</taxon>
        <taxon>Collembola</taxon>
        <taxon>Entomobryomorpha</taxon>
        <taxon>Entomobryoidea</taxon>
        <taxon>Orchesellidae</taxon>
        <taxon>Orchesellinae</taxon>
        <taxon>Orchesella</taxon>
    </lineage>
</organism>
<evidence type="ECO:0000313" key="5">
    <source>
        <dbReference type="Proteomes" id="UP000094527"/>
    </source>
</evidence>
<dbReference type="PROSITE" id="PS51450">
    <property type="entry name" value="LRR"/>
    <property type="match status" value="4"/>
</dbReference>
<evidence type="ECO:0000313" key="4">
    <source>
        <dbReference type="EMBL" id="ODN04661.1"/>
    </source>
</evidence>
<dbReference type="PANTHER" id="PTHR24366:SF170">
    <property type="entry name" value="RE50361P"/>
    <property type="match status" value="1"/>
</dbReference>
<name>A0A1D2NHC0_ORCCI</name>
<keyword evidence="5" id="KW-1185">Reference proteome</keyword>
<dbReference type="FunFam" id="3.80.10.10:FF:001164">
    <property type="entry name" value="GH01279p"/>
    <property type="match status" value="2"/>
</dbReference>
<sequence length="1075" mass="120707">MEPTSSVSVIATLVLGFLTVSTLAGYIPPGPKYKCPDRNLIWPCVCPSTSDDGLTLKCEEVSMATLAAAMAYARTTVTPIESLQIFNLNTEKLYGKLFSGVNITSIRIENSPISFIGPDIFFPLRNTLLTLELIGTRLQTYPNDAFESLESLVTLTLDHHNISSLDPVITGLGSLKNLQISNGNISSFQKATFSARGKLLRLDLHGNQLTTIPKDAFQNLKNLEYLDVAWNHFDKLDPGYFFHLSRLTWFNASHNEIPEFKRGAFARNGFLRVIYLTHNKMAKIDAAAFRGMRLLTRLYLSDNQIADVGRGAFNSLQRIKTIDLARNKLKLVDYQMFMKLPFAEELIMSENEITKIKQGAFQELAYCVVNMSHNQISMIEKQSFENCVNMTVLDMSHNLIDNFTKAAFDENSYPNEWRLEYNKLKLTGDIPLKFMAGIKILNVSHNELREVNKNTFPKLYEMHTVDLSWNNISKIHSAVFINLFSLRNLNMSHNSLTDLSGSAFGAVPTLLDLNLDHNNLTTVSNAAFSRMASLRELSVANNRMKKVFQISGSLNGLNLANNEITSLSKAWPTMNALQRLDLSGNQLGGNLPGGAFDNLGALSKISLADNNITEVPADALSTLTTIQYIDLSKNALVNLSRAAFGRLPIVFELLLSQNQINSIEPRAFDGMLQLLHLDLSQNDLKSIPMGAFSALNAMRILNLSRNSIERTDNSTNSLFEEALSLLTLDLSHNKISSIHAHTFPELRWTKFKLDSIDLSHNNLMIIKKEILKGTKTVTKLNLSRNKITEIKMSVLGNMTTLQDLDLSHNELSFLDATILGPPPALKSLNLEGNYLRKFPTEVLNKAPFNYLNLGSNRIKLFNVDFVPKIKNGSRIILKDNPIACDCRLIFLKRHFQELRPKLTNFSQEYFQDFHDFKCKGAVDTVENMEENELICDYLEDPFSPKIPINYDVEIRSLSHDGQNLDVKWRVKSKMDILGFQLELLDDIAGSIVDTETFSYTERMSKTPLKGKTADRVCLVPKYSSDDGLTPNQKVNKVCHKLENIVAESVYGKGSSGVKILHIFNLILVGILVKLF</sequence>
<dbReference type="Proteomes" id="UP000094527">
    <property type="component" value="Unassembled WGS sequence"/>
</dbReference>
<gene>
    <name evidence="4" type="ORF">Ocin01_02013</name>
</gene>
<dbReference type="InterPro" id="IPR001611">
    <property type="entry name" value="Leu-rich_rpt"/>
</dbReference>
<accession>A0A1D2NHC0</accession>
<dbReference type="SMART" id="SM00369">
    <property type="entry name" value="LRR_TYP"/>
    <property type="match status" value="24"/>
</dbReference>
<protein>
    <submittedName>
        <fullName evidence="4">Insulin-like growth factor-binding protein complex acid labile subunit</fullName>
    </submittedName>
</protein>
<dbReference type="EMBL" id="LJIJ01000038">
    <property type="protein sequence ID" value="ODN04661.1"/>
    <property type="molecule type" value="Genomic_DNA"/>
</dbReference>
<dbReference type="OrthoDB" id="5789657at2759"/>
<dbReference type="OMA" id="IEYQMFT"/>
<evidence type="ECO:0000256" key="1">
    <source>
        <dbReference type="ARBA" id="ARBA00022614"/>
    </source>
</evidence>
<dbReference type="Pfam" id="PF13855">
    <property type="entry name" value="LRR_8"/>
    <property type="match status" value="5"/>
</dbReference>
<dbReference type="Gene3D" id="3.80.10.10">
    <property type="entry name" value="Ribonuclease Inhibitor"/>
    <property type="match status" value="5"/>
</dbReference>
<dbReference type="Pfam" id="PF00560">
    <property type="entry name" value="LRR_1"/>
    <property type="match status" value="2"/>
</dbReference>
<dbReference type="PANTHER" id="PTHR24366">
    <property type="entry name" value="IG(IMMUNOGLOBULIN) AND LRR(LEUCINE RICH REPEAT) DOMAINS"/>
    <property type="match status" value="1"/>
</dbReference>
<dbReference type="AlphaFoldDB" id="A0A1D2NHC0"/>
<comment type="caution">
    <text evidence="4">The sequence shown here is derived from an EMBL/GenBank/DDBJ whole genome shotgun (WGS) entry which is preliminary data.</text>
</comment>
<keyword evidence="3" id="KW-0732">Signal</keyword>
<evidence type="ECO:0000256" key="3">
    <source>
        <dbReference type="SAM" id="SignalP"/>
    </source>
</evidence>
<dbReference type="STRING" id="48709.A0A1D2NHC0"/>
<dbReference type="PRINTS" id="PR00019">
    <property type="entry name" value="LEURICHRPT"/>
</dbReference>
<dbReference type="SMART" id="SM00364">
    <property type="entry name" value="LRR_BAC"/>
    <property type="match status" value="5"/>
</dbReference>
<feature type="signal peptide" evidence="3">
    <location>
        <begin position="1"/>
        <end position="24"/>
    </location>
</feature>
<keyword evidence="1" id="KW-0433">Leucine-rich repeat</keyword>
<dbReference type="SUPFAM" id="SSF52047">
    <property type="entry name" value="RNI-like"/>
    <property type="match status" value="1"/>
</dbReference>
<keyword evidence="2" id="KW-0677">Repeat</keyword>
<feature type="chain" id="PRO_5008905565" evidence="3">
    <location>
        <begin position="25"/>
        <end position="1075"/>
    </location>
</feature>
<evidence type="ECO:0000256" key="2">
    <source>
        <dbReference type="ARBA" id="ARBA00022737"/>
    </source>
</evidence>
<dbReference type="SUPFAM" id="SSF52058">
    <property type="entry name" value="L domain-like"/>
    <property type="match status" value="2"/>
</dbReference>
<proteinExistence type="predicted"/>
<dbReference type="InterPro" id="IPR003591">
    <property type="entry name" value="Leu-rich_rpt_typical-subtyp"/>
</dbReference>